<comment type="caution">
    <text evidence="4">The sequence shown here is derived from an EMBL/GenBank/DDBJ whole genome shotgun (WGS) entry which is preliminary data.</text>
</comment>
<feature type="domain" description="TsaA-like" evidence="3">
    <location>
        <begin position="1"/>
        <end position="108"/>
    </location>
</feature>
<keyword evidence="4" id="KW-0808">Transferase</keyword>
<organism evidence="4 5">
    <name type="scientific">Candidatus Brocadia fulgida</name>
    <dbReference type="NCBI Taxonomy" id="380242"/>
    <lineage>
        <taxon>Bacteria</taxon>
        <taxon>Pseudomonadati</taxon>
        <taxon>Planctomycetota</taxon>
        <taxon>Candidatus Brocadiia</taxon>
        <taxon>Candidatus Brocadiales</taxon>
        <taxon>Candidatus Brocadiaceae</taxon>
        <taxon>Candidatus Brocadia</taxon>
    </lineage>
</organism>
<dbReference type="PATRIC" id="fig|380242.3.peg.1040"/>
<dbReference type="SUPFAM" id="SSF118196">
    <property type="entry name" value="YaeB-like"/>
    <property type="match status" value="1"/>
</dbReference>
<gene>
    <name evidence="4" type="primary">tsaA</name>
    <name evidence="4" type="ORF">BROFUL_00823</name>
</gene>
<dbReference type="PANTHER" id="PTHR12818">
    <property type="entry name" value="TRNA (ADENINE(37)-N6)-METHYLTRANSFERASE"/>
    <property type="match status" value="1"/>
</dbReference>
<keyword evidence="1" id="KW-0949">S-adenosyl-L-methionine</keyword>
<keyword evidence="5" id="KW-1185">Reference proteome</keyword>
<dbReference type="InterPro" id="IPR023370">
    <property type="entry name" value="TrmO-like_N"/>
</dbReference>
<dbReference type="NCBIfam" id="TIGR00104">
    <property type="entry name" value="tRNA_TsaA"/>
    <property type="match status" value="1"/>
</dbReference>
<dbReference type="EMBL" id="LAQJ01000103">
    <property type="protein sequence ID" value="KKO20467.1"/>
    <property type="molecule type" value="Genomic_DNA"/>
</dbReference>
<protein>
    <submittedName>
        <fullName evidence="4">tRNA (Adenine(37)-N6)-methyltransferase</fullName>
        <ecNumber evidence="4">2.1.1.-</ecNumber>
    </submittedName>
</protein>
<evidence type="ECO:0000256" key="1">
    <source>
        <dbReference type="ARBA" id="ARBA00022691"/>
    </source>
</evidence>
<evidence type="ECO:0000256" key="2">
    <source>
        <dbReference type="ARBA" id="ARBA00033753"/>
    </source>
</evidence>
<dbReference type="Proteomes" id="UP000034954">
    <property type="component" value="Unassembled WGS sequence"/>
</dbReference>
<dbReference type="AlphaFoldDB" id="A0A0M2UX67"/>
<dbReference type="PROSITE" id="PS51668">
    <property type="entry name" value="TSAA_2"/>
    <property type="match status" value="1"/>
</dbReference>
<dbReference type="GO" id="GO:0032259">
    <property type="term" value="P:methylation"/>
    <property type="evidence" value="ECO:0007669"/>
    <property type="project" value="UniProtKB-KW"/>
</dbReference>
<dbReference type="Pfam" id="PF01980">
    <property type="entry name" value="TrmO_N"/>
    <property type="match status" value="1"/>
</dbReference>
<keyword evidence="4" id="KW-0489">Methyltransferase</keyword>
<proteinExistence type="inferred from homology"/>
<comment type="similarity">
    <text evidence="2">Belongs to the tRNA methyltransferase O family.</text>
</comment>
<sequence>MITKIVVDADYSDGLRGIDDYSHLIILYWLDKVDRVRLTMRPQGKKDVPEVGIFACRCPWRPNPIGMTTVKALERKGNILTVKGLDVLDGTPLLDIKPYTPPYDAVEEMRCPDWVNNLEY</sequence>
<dbReference type="Gene3D" id="2.40.30.70">
    <property type="entry name" value="YaeB-like"/>
    <property type="match status" value="1"/>
</dbReference>
<dbReference type="InterPro" id="IPR040372">
    <property type="entry name" value="YaeB-like"/>
</dbReference>
<name>A0A0M2UX67_9BACT</name>
<dbReference type="InterPro" id="IPR036414">
    <property type="entry name" value="YaeB_N_sf"/>
</dbReference>
<dbReference type="PANTHER" id="PTHR12818:SF0">
    <property type="entry name" value="TRNA (ADENINE(37)-N6)-METHYLTRANSFERASE"/>
    <property type="match status" value="1"/>
</dbReference>
<evidence type="ECO:0000313" key="5">
    <source>
        <dbReference type="Proteomes" id="UP000034954"/>
    </source>
</evidence>
<dbReference type="CDD" id="cd09281">
    <property type="entry name" value="UPF0066"/>
    <property type="match status" value="1"/>
</dbReference>
<evidence type="ECO:0000259" key="3">
    <source>
        <dbReference type="PROSITE" id="PS51668"/>
    </source>
</evidence>
<dbReference type="InterPro" id="IPR036413">
    <property type="entry name" value="YaeB-like_sf"/>
</dbReference>
<evidence type="ECO:0000313" key="4">
    <source>
        <dbReference type="EMBL" id="KKO20467.1"/>
    </source>
</evidence>
<reference evidence="4 5" key="1">
    <citation type="journal article" date="2013" name="BMC Microbiol.">
        <title>Identification of the type II cytochrome c maturation pathway in anammox bacteria by comparative genomics.</title>
        <authorList>
            <person name="Ferousi C."/>
            <person name="Speth D.R."/>
            <person name="Reimann J."/>
            <person name="Op den Camp H.J."/>
            <person name="Allen J.W."/>
            <person name="Keltjens J.T."/>
            <person name="Jetten M.S."/>
        </authorList>
    </citation>
    <scope>NUCLEOTIDE SEQUENCE [LARGE SCALE GENOMIC DNA]</scope>
    <source>
        <strain evidence="4">RU1</strain>
    </source>
</reference>
<accession>A0A0M2UX67</accession>
<dbReference type="EC" id="2.1.1.-" evidence="4"/>
<dbReference type="GO" id="GO:0008168">
    <property type="term" value="F:methyltransferase activity"/>
    <property type="evidence" value="ECO:0007669"/>
    <property type="project" value="UniProtKB-KW"/>
</dbReference>